<protein>
    <submittedName>
        <fullName evidence="1">Uncharacterized protein</fullName>
    </submittedName>
</protein>
<sequence>MVERKRIYDLTPPHRNRTTGVHGIGSESISEARDEQEALNFLTGRVIRSILFSLWPLDWENTDLWDIDWEEWIEPVVLESDYNASQAATQRDNRILMLMGL</sequence>
<organism evidence="1">
    <name type="scientific">viral metagenome</name>
    <dbReference type="NCBI Taxonomy" id="1070528"/>
    <lineage>
        <taxon>unclassified sequences</taxon>
        <taxon>metagenomes</taxon>
        <taxon>organismal metagenomes</taxon>
    </lineage>
</organism>
<dbReference type="EMBL" id="MT142944">
    <property type="protein sequence ID" value="QJA90869.1"/>
    <property type="molecule type" value="Genomic_DNA"/>
</dbReference>
<accession>A0A6M3L8Z1</accession>
<proteinExistence type="predicted"/>
<gene>
    <name evidence="1" type="ORF">MM415B03531_0004</name>
</gene>
<name>A0A6M3L8Z1_9ZZZZ</name>
<evidence type="ECO:0000313" key="1">
    <source>
        <dbReference type="EMBL" id="QJA90869.1"/>
    </source>
</evidence>
<reference evidence="1" key="1">
    <citation type="submission" date="2020-03" db="EMBL/GenBank/DDBJ databases">
        <title>The deep terrestrial virosphere.</title>
        <authorList>
            <person name="Holmfeldt K."/>
            <person name="Nilsson E."/>
            <person name="Simone D."/>
            <person name="Lopez-Fernandez M."/>
            <person name="Wu X."/>
            <person name="de Brujin I."/>
            <person name="Lundin D."/>
            <person name="Andersson A."/>
            <person name="Bertilsson S."/>
            <person name="Dopson M."/>
        </authorList>
    </citation>
    <scope>NUCLEOTIDE SEQUENCE</scope>
    <source>
        <strain evidence="1">MM415B03531</strain>
    </source>
</reference>
<dbReference type="AlphaFoldDB" id="A0A6M3L8Z1"/>